<protein>
    <submittedName>
        <fullName evidence="7">Interleukin 17-like protein</fullName>
    </submittedName>
</protein>
<evidence type="ECO:0000313" key="6">
    <source>
        <dbReference type="Proteomes" id="UP000515154"/>
    </source>
</evidence>
<keyword evidence="4 5" id="KW-0732">Signal</keyword>
<dbReference type="AlphaFoldDB" id="A0A7E6FRL3"/>
<accession>A0A7E6FRL3</accession>
<gene>
    <name evidence="7" type="primary">LOC118768278</name>
</gene>
<feature type="chain" id="PRO_5028961216" evidence="5">
    <location>
        <begin position="23"/>
        <end position="178"/>
    </location>
</feature>
<dbReference type="Pfam" id="PF06083">
    <property type="entry name" value="IL17"/>
    <property type="match status" value="1"/>
</dbReference>
<dbReference type="KEGG" id="osn:118768278"/>
<dbReference type="RefSeq" id="XP_036370346.1">
    <property type="nucleotide sequence ID" value="XM_036514453.1"/>
</dbReference>
<proteinExistence type="inferred from homology"/>
<organism evidence="6 7">
    <name type="scientific">Octopus sinensis</name>
    <name type="common">East Asian common octopus</name>
    <dbReference type="NCBI Taxonomy" id="2607531"/>
    <lineage>
        <taxon>Eukaryota</taxon>
        <taxon>Metazoa</taxon>
        <taxon>Spiralia</taxon>
        <taxon>Lophotrochozoa</taxon>
        <taxon>Mollusca</taxon>
        <taxon>Cephalopoda</taxon>
        <taxon>Coleoidea</taxon>
        <taxon>Octopodiformes</taxon>
        <taxon>Octopoda</taxon>
        <taxon>Incirrata</taxon>
        <taxon>Octopodidae</taxon>
        <taxon>Octopus</taxon>
    </lineage>
</organism>
<comment type="similarity">
    <text evidence="2">Belongs to the IL-17 family.</text>
</comment>
<evidence type="ECO:0000256" key="2">
    <source>
        <dbReference type="ARBA" id="ARBA00007236"/>
    </source>
</evidence>
<keyword evidence="3" id="KW-0964">Secreted</keyword>
<evidence type="ECO:0000256" key="5">
    <source>
        <dbReference type="SAM" id="SignalP"/>
    </source>
</evidence>
<feature type="signal peptide" evidence="5">
    <location>
        <begin position="1"/>
        <end position="22"/>
    </location>
</feature>
<dbReference type="Proteomes" id="UP000515154">
    <property type="component" value="Linkage group LG1"/>
</dbReference>
<reference evidence="7" key="1">
    <citation type="submission" date="2025-08" db="UniProtKB">
        <authorList>
            <consortium name="RefSeq"/>
        </authorList>
    </citation>
    <scope>IDENTIFICATION</scope>
</reference>
<comment type="subcellular location">
    <subcellularLocation>
        <location evidence="1">Secreted</location>
    </subcellularLocation>
</comment>
<evidence type="ECO:0000313" key="7">
    <source>
        <dbReference type="RefSeq" id="XP_036370346.1"/>
    </source>
</evidence>
<dbReference type="GO" id="GO:0005125">
    <property type="term" value="F:cytokine activity"/>
    <property type="evidence" value="ECO:0007669"/>
    <property type="project" value="InterPro"/>
</dbReference>
<dbReference type="GO" id="GO:0005576">
    <property type="term" value="C:extracellular region"/>
    <property type="evidence" value="ECO:0007669"/>
    <property type="project" value="UniProtKB-SubCell"/>
</dbReference>
<evidence type="ECO:0000256" key="3">
    <source>
        <dbReference type="ARBA" id="ARBA00022525"/>
    </source>
</evidence>
<sequence length="178" mass="19867">MVLVKVLIQFAVIFNYILVATSAPVLTQCDIPSDLKVEYQKLSSTAIGNNFFLSGEMAPAESNQSALNNSDNSYPTTSAYNNIIRERTSCPWHLNVTHDSTIFPPSITKVVCRCRKCLDNSNNHCVTVYTSMTVLKRTGECVGGLYVYRPRVIQVATACVCVRKVDVINERNMLQYES</sequence>
<dbReference type="InterPro" id="IPR010345">
    <property type="entry name" value="IL-17_fam"/>
</dbReference>
<dbReference type="SUPFAM" id="SSF57501">
    <property type="entry name" value="Cystine-knot cytokines"/>
    <property type="match status" value="1"/>
</dbReference>
<dbReference type="Gene3D" id="2.10.90.10">
    <property type="entry name" value="Cystine-knot cytokines"/>
    <property type="match status" value="1"/>
</dbReference>
<evidence type="ECO:0000256" key="1">
    <source>
        <dbReference type="ARBA" id="ARBA00004613"/>
    </source>
</evidence>
<evidence type="ECO:0000256" key="4">
    <source>
        <dbReference type="ARBA" id="ARBA00022729"/>
    </source>
</evidence>
<keyword evidence="6" id="KW-1185">Reference proteome</keyword>
<dbReference type="InterPro" id="IPR029034">
    <property type="entry name" value="Cystine-knot_cytokine"/>
</dbReference>
<name>A0A7E6FRL3_9MOLL</name>